<reference evidence="2 3" key="1">
    <citation type="submission" date="2023-09" db="EMBL/GenBank/DDBJ databases">
        <authorList>
            <person name="Wang M."/>
        </authorList>
    </citation>
    <scope>NUCLEOTIDE SEQUENCE [LARGE SCALE GENOMIC DNA]</scope>
    <source>
        <strain evidence="2">GT-2023</strain>
        <tissue evidence="2">Liver</tissue>
    </source>
</reference>
<feature type="region of interest" description="Disordered" evidence="1">
    <location>
        <begin position="53"/>
        <end position="129"/>
    </location>
</feature>
<proteinExistence type="predicted"/>
<protein>
    <submittedName>
        <fullName evidence="2">Uncharacterized protein</fullName>
    </submittedName>
</protein>
<evidence type="ECO:0000256" key="1">
    <source>
        <dbReference type="SAM" id="MobiDB-lite"/>
    </source>
</evidence>
<gene>
    <name evidence="2" type="ORF">QQF64_032142</name>
</gene>
<accession>A0ABR3MYY5</accession>
<organism evidence="2 3">
    <name type="scientific">Cirrhinus molitorella</name>
    <name type="common">mud carp</name>
    <dbReference type="NCBI Taxonomy" id="172907"/>
    <lineage>
        <taxon>Eukaryota</taxon>
        <taxon>Metazoa</taxon>
        <taxon>Chordata</taxon>
        <taxon>Craniata</taxon>
        <taxon>Vertebrata</taxon>
        <taxon>Euteleostomi</taxon>
        <taxon>Actinopterygii</taxon>
        <taxon>Neopterygii</taxon>
        <taxon>Teleostei</taxon>
        <taxon>Ostariophysi</taxon>
        <taxon>Cypriniformes</taxon>
        <taxon>Cyprinidae</taxon>
        <taxon>Labeoninae</taxon>
        <taxon>Labeonini</taxon>
        <taxon>Cirrhinus</taxon>
    </lineage>
</organism>
<dbReference type="EMBL" id="JAYMGO010000008">
    <property type="protein sequence ID" value="KAL1269853.1"/>
    <property type="molecule type" value="Genomic_DNA"/>
</dbReference>
<sequence>MRGAMAQQSDRSEMINGESVCPAAPPDSRKDLEAAEVSVVATVSQQVDVASPNQSAAFTGHSSVSQSVSRSGRSEFEQRCAAVRFSIHSRADRGEGAAARRGGGADRPPPPEPGRPMAGEQREQKGHHT</sequence>
<dbReference type="Proteomes" id="UP001558613">
    <property type="component" value="Unassembled WGS sequence"/>
</dbReference>
<feature type="compositionally biased region" description="Basic and acidic residues" evidence="1">
    <location>
        <begin position="120"/>
        <end position="129"/>
    </location>
</feature>
<evidence type="ECO:0000313" key="2">
    <source>
        <dbReference type="EMBL" id="KAL1269853.1"/>
    </source>
</evidence>
<feature type="compositionally biased region" description="Low complexity" evidence="1">
    <location>
        <begin position="62"/>
        <end position="71"/>
    </location>
</feature>
<name>A0ABR3MYY5_9TELE</name>
<evidence type="ECO:0000313" key="3">
    <source>
        <dbReference type="Proteomes" id="UP001558613"/>
    </source>
</evidence>
<feature type="region of interest" description="Disordered" evidence="1">
    <location>
        <begin position="1"/>
        <end position="35"/>
    </location>
</feature>
<keyword evidence="3" id="KW-1185">Reference proteome</keyword>
<comment type="caution">
    <text evidence="2">The sequence shown here is derived from an EMBL/GenBank/DDBJ whole genome shotgun (WGS) entry which is preliminary data.</text>
</comment>